<evidence type="ECO:0000313" key="2">
    <source>
        <dbReference type="EMBL" id="TGV03246.1"/>
    </source>
</evidence>
<dbReference type="Gene3D" id="2.40.70.10">
    <property type="entry name" value="Acid Proteases"/>
    <property type="match status" value="1"/>
</dbReference>
<gene>
    <name evidence="2" type="ORF">EM932_08015</name>
</gene>
<dbReference type="SUPFAM" id="SSF50156">
    <property type="entry name" value="PDZ domain-like"/>
    <property type="match status" value="1"/>
</dbReference>
<organism evidence="2 3">
    <name type="scientific">Flavivirga rizhaonensis</name>
    <dbReference type="NCBI Taxonomy" id="2559571"/>
    <lineage>
        <taxon>Bacteria</taxon>
        <taxon>Pseudomonadati</taxon>
        <taxon>Bacteroidota</taxon>
        <taxon>Flavobacteriia</taxon>
        <taxon>Flavobacteriales</taxon>
        <taxon>Flavobacteriaceae</taxon>
        <taxon>Flavivirga</taxon>
    </lineage>
</organism>
<name>A0A4S1DYD3_9FLAO</name>
<proteinExistence type="predicted"/>
<reference evidence="2 3" key="1">
    <citation type="submission" date="2019-04" db="EMBL/GenBank/DDBJ databases">
        <authorList>
            <person name="Liu A."/>
        </authorList>
    </citation>
    <scope>NUCLEOTIDE SEQUENCE [LARGE SCALE GENOMIC DNA]</scope>
    <source>
        <strain evidence="2 3">RZ03</strain>
    </source>
</reference>
<comment type="caution">
    <text evidence="2">The sequence shown here is derived from an EMBL/GenBank/DDBJ whole genome shotgun (WGS) entry which is preliminary data.</text>
</comment>
<dbReference type="Gene3D" id="2.30.42.10">
    <property type="match status" value="1"/>
</dbReference>
<dbReference type="AlphaFoldDB" id="A0A4S1DYD3"/>
<evidence type="ECO:0000259" key="1">
    <source>
        <dbReference type="PROSITE" id="PS50106"/>
    </source>
</evidence>
<protein>
    <submittedName>
        <fullName evidence="2">PDZ domain-containing protein</fullName>
    </submittedName>
</protein>
<evidence type="ECO:0000313" key="3">
    <source>
        <dbReference type="Proteomes" id="UP000307602"/>
    </source>
</evidence>
<keyword evidence="3" id="KW-1185">Reference proteome</keyword>
<dbReference type="InterPro" id="IPR021109">
    <property type="entry name" value="Peptidase_aspartic_dom_sf"/>
</dbReference>
<dbReference type="InterPro" id="IPR001478">
    <property type="entry name" value="PDZ"/>
</dbReference>
<sequence length="451" mass="51832">MKIAYFSIKKLLTLILIIFCFSNLSYSQKKFVIQNKKQSDKIKFKLINNLIIIPVEVNGVKLSFLLDTGVSKPIIFNFLNVSDTLKIKDTETIFLRGLGKGESVEALKSKNNIFKVGEAIKLNQDLYAVFDSNLNFAPRLGFPVHGIVGFDLFKDLVVEINYSKKIIRLTKPEAYRYKKCKNCERLNLEFYNNKPYINAEVIMNRKMIPVKLLIDSGGSDALWLFEDDSLGIKSSNKCFYDFLGHGLSGSVYGKRSKVRNFSLKSFMLDKVNVSFPDSTYISHARKHKNRNGSLSGNILKRFNVIFDYQRAIITLTKNRYFNEKFQYNKSGIELAHEGFRLVREQDNQTSKEDKQYGSSQNGIKVIIDTKYKLSLKPAYVIVELRKDSPAEKAGLLIGDVVLSINNKDTHQLKLQELIQMFYEDSGKRIKLKIERNGSVLTFNFKLEDLFQ</sequence>
<dbReference type="OrthoDB" id="3521766at2"/>
<dbReference type="InterPro" id="IPR041489">
    <property type="entry name" value="PDZ_6"/>
</dbReference>
<dbReference type="InterPro" id="IPR036034">
    <property type="entry name" value="PDZ_sf"/>
</dbReference>
<dbReference type="SMART" id="SM00228">
    <property type="entry name" value="PDZ"/>
    <property type="match status" value="1"/>
</dbReference>
<accession>A0A4S1DYD3</accession>
<dbReference type="RefSeq" id="WP_135876663.1">
    <property type="nucleotide sequence ID" value="NZ_SRSO01000008.1"/>
</dbReference>
<dbReference type="Pfam" id="PF17820">
    <property type="entry name" value="PDZ_6"/>
    <property type="match status" value="1"/>
</dbReference>
<dbReference type="PROSITE" id="PS50106">
    <property type="entry name" value="PDZ"/>
    <property type="match status" value="1"/>
</dbReference>
<feature type="domain" description="PDZ" evidence="1">
    <location>
        <begin position="362"/>
        <end position="437"/>
    </location>
</feature>
<dbReference type="EMBL" id="SRSO01000008">
    <property type="protein sequence ID" value="TGV03246.1"/>
    <property type="molecule type" value="Genomic_DNA"/>
</dbReference>
<dbReference type="Proteomes" id="UP000307602">
    <property type="component" value="Unassembled WGS sequence"/>
</dbReference>